<accession>A0A9X2K1W2</accession>
<comment type="caution">
    <text evidence="2">The sequence shown here is derived from an EMBL/GenBank/DDBJ whole genome shotgun (WGS) entry which is preliminary data.</text>
</comment>
<evidence type="ECO:0000313" key="2">
    <source>
        <dbReference type="EMBL" id="MCP2356410.1"/>
    </source>
</evidence>
<keyword evidence="1" id="KW-1133">Transmembrane helix</keyword>
<keyword evidence="1" id="KW-0472">Membrane</keyword>
<protein>
    <submittedName>
        <fullName evidence="2">Uncharacterized protein</fullName>
    </submittedName>
</protein>
<dbReference type="Proteomes" id="UP001139648">
    <property type="component" value="Unassembled WGS sequence"/>
</dbReference>
<evidence type="ECO:0000256" key="1">
    <source>
        <dbReference type="SAM" id="Phobius"/>
    </source>
</evidence>
<keyword evidence="1" id="KW-0812">Transmembrane</keyword>
<proteinExistence type="predicted"/>
<reference evidence="2" key="1">
    <citation type="submission" date="2022-06" db="EMBL/GenBank/DDBJ databases">
        <title>Sequencing the genomes of 1000 actinobacteria strains.</title>
        <authorList>
            <person name="Klenk H.-P."/>
        </authorList>
    </citation>
    <scope>NUCLEOTIDE SEQUENCE</scope>
    <source>
        <strain evidence="2">DSM 46694</strain>
    </source>
</reference>
<evidence type="ECO:0000313" key="3">
    <source>
        <dbReference type="Proteomes" id="UP001139648"/>
    </source>
</evidence>
<keyword evidence="3" id="KW-1185">Reference proteome</keyword>
<sequence>MCELRSRQGRTLSEPVHERGGRHVVLSEVPVRGSAAPYRAIGEVFGWLCVAGALVLTGLAVRRPEGRP</sequence>
<dbReference type="AlphaFoldDB" id="A0A9X2K1W2"/>
<organism evidence="2 3">
    <name type="scientific">Nonomuraea thailandensis</name>
    <dbReference type="NCBI Taxonomy" id="1188745"/>
    <lineage>
        <taxon>Bacteria</taxon>
        <taxon>Bacillati</taxon>
        <taxon>Actinomycetota</taxon>
        <taxon>Actinomycetes</taxon>
        <taxon>Streptosporangiales</taxon>
        <taxon>Streptosporangiaceae</taxon>
        <taxon>Nonomuraea</taxon>
    </lineage>
</organism>
<gene>
    <name evidence="2" type="ORF">HD597_003430</name>
</gene>
<name>A0A9X2K1W2_9ACTN</name>
<dbReference type="EMBL" id="JAMZEB010000002">
    <property type="protein sequence ID" value="MCP2356410.1"/>
    <property type="molecule type" value="Genomic_DNA"/>
</dbReference>
<feature type="transmembrane region" description="Helical" evidence="1">
    <location>
        <begin position="44"/>
        <end position="61"/>
    </location>
</feature>
<dbReference type="RefSeq" id="WP_253743270.1">
    <property type="nucleotide sequence ID" value="NZ_BAABKA010000057.1"/>
</dbReference>